<gene>
    <name evidence="2" type="ORF">VNI00_015337</name>
</gene>
<organism evidence="2 3">
    <name type="scientific">Paramarasmius palmivorus</name>
    <dbReference type="NCBI Taxonomy" id="297713"/>
    <lineage>
        <taxon>Eukaryota</taxon>
        <taxon>Fungi</taxon>
        <taxon>Dikarya</taxon>
        <taxon>Basidiomycota</taxon>
        <taxon>Agaricomycotina</taxon>
        <taxon>Agaricomycetes</taxon>
        <taxon>Agaricomycetidae</taxon>
        <taxon>Agaricales</taxon>
        <taxon>Marasmiineae</taxon>
        <taxon>Marasmiaceae</taxon>
        <taxon>Paramarasmius</taxon>
    </lineage>
</organism>
<evidence type="ECO:0000313" key="2">
    <source>
        <dbReference type="EMBL" id="KAK7027248.1"/>
    </source>
</evidence>
<feature type="signal peptide" evidence="1">
    <location>
        <begin position="1"/>
        <end position="24"/>
    </location>
</feature>
<proteinExistence type="predicted"/>
<dbReference type="EMBL" id="JAYKXP010000098">
    <property type="protein sequence ID" value="KAK7027248.1"/>
    <property type="molecule type" value="Genomic_DNA"/>
</dbReference>
<protein>
    <recommendedName>
        <fullName evidence="4">Carboxypeptidase regulatory-like domain-containing protein</fullName>
    </recommendedName>
</protein>
<evidence type="ECO:0000256" key="1">
    <source>
        <dbReference type="SAM" id="SignalP"/>
    </source>
</evidence>
<name>A0AAW0BMP4_9AGAR</name>
<feature type="chain" id="PRO_5043317540" description="Carboxypeptidase regulatory-like domain-containing protein" evidence="1">
    <location>
        <begin position="25"/>
        <end position="231"/>
    </location>
</feature>
<evidence type="ECO:0000313" key="3">
    <source>
        <dbReference type="Proteomes" id="UP001383192"/>
    </source>
</evidence>
<accession>A0AAW0BMP4</accession>
<evidence type="ECO:0008006" key="4">
    <source>
        <dbReference type="Google" id="ProtNLM"/>
    </source>
</evidence>
<sequence length="231" mass="25106">MLPNAFLMLKLSLVALISFKFVGATPTGNVKTPVSLRIEGAKTTIYEGIVFTKGHILPPHPLAPAYTAMVPISTPILGLDRRVSALDDAARKNGFPWDGTYFPKFDDIFITSIGGDTQTDTQFWGILLNYEFPEVGGCQQQTRSFLRLMPFNANAFLKLTGPHVARVNQPITLTVTNGSTGATIEGANIKGVRSDANGQAIITFDHPGLHTVKADKQKAIRSNRLDVTVRP</sequence>
<comment type="caution">
    <text evidence="2">The sequence shown here is derived from an EMBL/GenBank/DDBJ whole genome shotgun (WGS) entry which is preliminary data.</text>
</comment>
<dbReference type="Proteomes" id="UP001383192">
    <property type="component" value="Unassembled WGS sequence"/>
</dbReference>
<reference evidence="2 3" key="1">
    <citation type="submission" date="2024-01" db="EMBL/GenBank/DDBJ databases">
        <title>A draft genome for a cacao thread blight-causing isolate of Paramarasmius palmivorus.</title>
        <authorList>
            <person name="Baruah I.K."/>
            <person name="Bukari Y."/>
            <person name="Amoako-Attah I."/>
            <person name="Meinhardt L.W."/>
            <person name="Bailey B.A."/>
            <person name="Cohen S.P."/>
        </authorList>
    </citation>
    <scope>NUCLEOTIDE SEQUENCE [LARGE SCALE GENOMIC DNA]</scope>
    <source>
        <strain evidence="2 3">GH-12</strain>
    </source>
</reference>
<keyword evidence="1" id="KW-0732">Signal</keyword>
<dbReference type="AlphaFoldDB" id="A0AAW0BMP4"/>
<keyword evidence="3" id="KW-1185">Reference proteome</keyword>